<dbReference type="PATRIC" id="fig|886882.15.peg.5980"/>
<dbReference type="EMBL" id="CP002214">
    <property type="protein sequence ID" value="ADO59997.1"/>
    <property type="molecule type" value="Genomic_DNA"/>
</dbReference>
<dbReference type="AlphaFoldDB" id="E3EJX8"/>
<organism evidence="1 2">
    <name type="scientific">Paenibacillus polymyxa (strain SC2)</name>
    <name type="common">Bacillus polymyxa</name>
    <dbReference type="NCBI Taxonomy" id="886882"/>
    <lineage>
        <taxon>Bacteria</taxon>
        <taxon>Bacillati</taxon>
        <taxon>Bacillota</taxon>
        <taxon>Bacilli</taxon>
        <taxon>Bacillales</taxon>
        <taxon>Paenibacillaceae</taxon>
        <taxon>Paenibacillus</taxon>
    </lineage>
</organism>
<dbReference type="Proteomes" id="UP000006868">
    <property type="component" value="Plasmid pSC2"/>
</dbReference>
<dbReference type="KEGG" id="ppm:PPSC2_28200"/>
<dbReference type="RefSeq" id="WP_013386411.1">
    <property type="nucleotide sequence ID" value="NC_014628.2"/>
</dbReference>
<reference evidence="1 2" key="1">
    <citation type="journal article" date="2011" name="J. Bacteriol.">
        <title>Complete genome sequence of Paenibacillus polymyxa SC2, a strain of plant growth-promoting Rhizobacterium with broad-spectrum antimicrobial activity.</title>
        <authorList>
            <person name="Ma M."/>
            <person name="Wang C."/>
            <person name="Ding Y."/>
            <person name="Li L."/>
            <person name="Shen D."/>
            <person name="Jiang X."/>
            <person name="Guan D."/>
            <person name="Cao F."/>
            <person name="Chen H."/>
            <person name="Feng R."/>
            <person name="Wang X."/>
            <person name="Ge Y."/>
            <person name="Yao L."/>
            <person name="Bing X."/>
            <person name="Yang X."/>
            <person name="Li J."/>
            <person name="Du B."/>
        </authorList>
    </citation>
    <scope>NUCLEOTIDE SEQUENCE [LARGE SCALE GENOMIC DNA]</scope>
    <source>
        <strain evidence="1 2">SC2</strain>
        <plasmid evidence="2">pSC2</plasmid>
    </source>
</reference>
<accession>E3EJX8</accession>
<protein>
    <submittedName>
        <fullName evidence="1">Uncharacterized protein</fullName>
    </submittedName>
</protein>
<name>E3EJX8_PAEPS</name>
<dbReference type="HOGENOM" id="CLU_857496_0_0_9"/>
<gene>
    <name evidence="1" type="ORF">PPSC2_28200</name>
</gene>
<proteinExistence type="predicted"/>
<sequence length="324" mass="37291">MSSLGRASSNSKNTKANKLKRMDASHKAFLIEDELVRRINQLSILIPDLVVQGKTDEHMIATHRRNELEDLKDWIQGEIFGSNTLGTRCPLKIWDILKYGEHGEIYRATNTVDTWNGCEVQLTQTHDRDTNLILIIAKSPKVQNHSVNVGNIVKLVGAVTRADWIYVGKREIVKRSNRDALFSMVIEMARVLDYLLDNNIYMGRNPDSAIRLGLVKVMEDAVDAIEKYPGGFVKNVELALEDSCPGEEKFEIYKDELQRVKQEILYLDDDQLAEKIEEIISLTYYFYQNWWGILEWDRRIDVSITEEDMLKIATLKLQIGSTNR</sequence>
<geneLocation type="plasmid" evidence="1 2">
    <name>pSC2</name>
</geneLocation>
<evidence type="ECO:0000313" key="1">
    <source>
        <dbReference type="EMBL" id="ADO59997.1"/>
    </source>
</evidence>
<keyword evidence="1" id="KW-0614">Plasmid</keyword>
<evidence type="ECO:0000313" key="2">
    <source>
        <dbReference type="Proteomes" id="UP000006868"/>
    </source>
</evidence>